<reference evidence="1 2" key="2">
    <citation type="journal article" date="2022" name="Mol. Ecol. Resour.">
        <title>The genomes of chicory, endive, great burdock and yacon provide insights into Asteraceae paleo-polyploidization history and plant inulin production.</title>
        <authorList>
            <person name="Fan W."/>
            <person name="Wang S."/>
            <person name="Wang H."/>
            <person name="Wang A."/>
            <person name="Jiang F."/>
            <person name="Liu H."/>
            <person name="Zhao H."/>
            <person name="Xu D."/>
            <person name="Zhang Y."/>
        </authorList>
    </citation>
    <scope>NUCLEOTIDE SEQUENCE [LARGE SCALE GENOMIC DNA]</scope>
    <source>
        <strain evidence="2">cv. Punajuju</strain>
        <tissue evidence="1">Leaves</tissue>
    </source>
</reference>
<dbReference type="Proteomes" id="UP001055811">
    <property type="component" value="Linkage Group LG08"/>
</dbReference>
<organism evidence="1 2">
    <name type="scientific">Cichorium intybus</name>
    <name type="common">Chicory</name>
    <dbReference type="NCBI Taxonomy" id="13427"/>
    <lineage>
        <taxon>Eukaryota</taxon>
        <taxon>Viridiplantae</taxon>
        <taxon>Streptophyta</taxon>
        <taxon>Embryophyta</taxon>
        <taxon>Tracheophyta</taxon>
        <taxon>Spermatophyta</taxon>
        <taxon>Magnoliopsida</taxon>
        <taxon>eudicotyledons</taxon>
        <taxon>Gunneridae</taxon>
        <taxon>Pentapetalae</taxon>
        <taxon>asterids</taxon>
        <taxon>campanulids</taxon>
        <taxon>Asterales</taxon>
        <taxon>Asteraceae</taxon>
        <taxon>Cichorioideae</taxon>
        <taxon>Cichorieae</taxon>
        <taxon>Cichoriinae</taxon>
        <taxon>Cichorium</taxon>
    </lineage>
</organism>
<sequence length="992" mass="111991">MRLKYKNKRWDLMFQPYKYLTGLNNCEKTHYRSLTHHTLETNRFSGNGFIRRYLSNPSKISSSSSPRLLATSYTNSINSFRFYSSEGDGRNASEDKHAPLNNALKSDKGSIGKEKIKEDVNHPDAHARLGEQDQKEWLINEKLAIESKRKESPFLTKRQRFKNEFLRRIIPWEKQTVSWDTFPYYIHEHSKNLLVECAASHLKNKKITTTYGSRLDSSSGRILLQSIPGTELYRERFVRALARDLQVPLLILDSSVLAPYDFGEDNSENESDDEHGEGEEMTSESEIDDEASNEEEWTSSGEHGSDDEDVEARAAEALKKLVPGNLEDFAKNIGVVPESSSESSKQEVESSEETKEPLKKGDRVKYVGPSVHLEEDNRPLGSGQRGEVFEINGDRVAVILDSMEDKTQDVKDTEKLEQSAKPSIYWLLAKHIERDFDTEAEDCYIAMQALSEVLRSVQPLIVYFPDSSLWLSRAVSKSNRKEFVNRLQEMFDQIAGPVVLICGQNKVATGSKEKEKFTMILPNLGRLAKLPLSLKRLTEGLKPTRRPEDNDIYKIFTNVMCLHPPKEEDPLRVFNKQIDEDRRIVISRSNINELHKVLEENELSCVDLLQVNTDGVILTTKKAENVVGWAKNHYLSTCDLPSVKSDRLNLPRESLEIAILRLTEQESISKKPAQNLKNLAKDEYESNFISAVVPPGEIGIKFDDIGALEDVKTALHELAILPMKRPELFSRGNLLRPCKGILLFGPPGTGKTLLAKALATEAGANFISITGSTLTSKWFGDAEKLTKALFSFASKLAPVIVFVDEVDSLLGARGGGFEHEATRRMRNEFMAAWDGLRSKDSQRILILGATNRPFDLDDAVIRRLPRRIYVDLPDADNRFKILKIFLAQENVEPGFDIRSLANATEGYSGSDLKNLCIAAAYRPVQELLDEEKKGKKNDTTPSLRPLNLDDFIQSKAKVGPSVAYDATSMNELRKWNEQYGEGGSRRKSPFGF</sequence>
<reference evidence="2" key="1">
    <citation type="journal article" date="2022" name="Mol. Ecol. Resour.">
        <title>The genomes of chicory, endive, great burdock and yacon provide insights into Asteraceae palaeo-polyploidization history and plant inulin production.</title>
        <authorList>
            <person name="Fan W."/>
            <person name="Wang S."/>
            <person name="Wang H."/>
            <person name="Wang A."/>
            <person name="Jiang F."/>
            <person name="Liu H."/>
            <person name="Zhao H."/>
            <person name="Xu D."/>
            <person name="Zhang Y."/>
        </authorList>
    </citation>
    <scope>NUCLEOTIDE SEQUENCE [LARGE SCALE GENOMIC DNA]</scope>
    <source>
        <strain evidence="2">cv. Punajuju</strain>
    </source>
</reference>
<evidence type="ECO:0000313" key="2">
    <source>
        <dbReference type="Proteomes" id="UP001055811"/>
    </source>
</evidence>
<name>A0ACB8ZQE6_CICIN</name>
<evidence type="ECO:0000313" key="1">
    <source>
        <dbReference type="EMBL" id="KAI3698350.1"/>
    </source>
</evidence>
<keyword evidence="2" id="KW-1185">Reference proteome</keyword>
<proteinExistence type="predicted"/>
<dbReference type="EMBL" id="CM042016">
    <property type="protein sequence ID" value="KAI3698350.1"/>
    <property type="molecule type" value="Genomic_DNA"/>
</dbReference>
<accession>A0ACB8ZQE6</accession>
<protein>
    <submittedName>
        <fullName evidence="1">Uncharacterized protein</fullName>
    </submittedName>
</protein>
<gene>
    <name evidence="1" type="ORF">L2E82_41839</name>
</gene>
<comment type="caution">
    <text evidence="1">The sequence shown here is derived from an EMBL/GenBank/DDBJ whole genome shotgun (WGS) entry which is preliminary data.</text>
</comment>